<accession>A0A1H4KN23</accession>
<dbReference type="PANTHER" id="PTHR11717:SF7">
    <property type="entry name" value="LOW MOLECULAR WEIGHT PHOSPHOTYROSINE PROTEIN PHOSPHATASE"/>
    <property type="match status" value="1"/>
</dbReference>
<protein>
    <recommendedName>
        <fullName evidence="2">protein-tyrosine-phosphatase</fullName>
        <ecNumber evidence="2">3.1.3.48</ecNumber>
    </recommendedName>
</protein>
<dbReference type="Pfam" id="PF01451">
    <property type="entry name" value="LMWPc"/>
    <property type="match status" value="1"/>
</dbReference>
<reference evidence="7 8" key="1">
    <citation type="submission" date="2016-10" db="EMBL/GenBank/DDBJ databases">
        <authorList>
            <person name="de Groot N.N."/>
        </authorList>
    </citation>
    <scope>NUCLEOTIDE SEQUENCE [LARGE SCALE GENOMIC DNA]</scope>
    <source>
        <strain evidence="7 8">DSM 10495</strain>
    </source>
</reference>
<dbReference type="EMBL" id="FNSN01000003">
    <property type="protein sequence ID" value="SEB59783.1"/>
    <property type="molecule type" value="Genomic_DNA"/>
</dbReference>
<dbReference type="InterPro" id="IPR036196">
    <property type="entry name" value="Ptyr_pPase_sf"/>
</dbReference>
<dbReference type="STRING" id="156980.SAMN04489745_0720"/>
<dbReference type="CDD" id="cd16343">
    <property type="entry name" value="LMWPTP"/>
    <property type="match status" value="1"/>
</dbReference>
<proteinExistence type="inferred from homology"/>
<dbReference type="InterPro" id="IPR050438">
    <property type="entry name" value="LMW_PTPase"/>
</dbReference>
<dbReference type="PANTHER" id="PTHR11717">
    <property type="entry name" value="LOW MOLECULAR WEIGHT PROTEIN TYROSINE PHOSPHATASE"/>
    <property type="match status" value="1"/>
</dbReference>
<dbReference type="RefSeq" id="WP_066216133.1">
    <property type="nucleotide sequence ID" value="NZ_FNSN01000003.1"/>
</dbReference>
<evidence type="ECO:0000256" key="3">
    <source>
        <dbReference type="ARBA" id="ARBA00022801"/>
    </source>
</evidence>
<dbReference type="InterPro" id="IPR017867">
    <property type="entry name" value="Tyr_phospatase_low_mol_wt"/>
</dbReference>
<comment type="similarity">
    <text evidence="1">Belongs to the low molecular weight phosphotyrosine protein phosphatase family.</text>
</comment>
<name>A0A1H4KN23_9MICC</name>
<evidence type="ECO:0000313" key="8">
    <source>
        <dbReference type="Proteomes" id="UP000182652"/>
    </source>
</evidence>
<evidence type="ECO:0000256" key="1">
    <source>
        <dbReference type="ARBA" id="ARBA00011063"/>
    </source>
</evidence>
<dbReference type="EC" id="3.1.3.48" evidence="2"/>
<organism evidence="7 8">
    <name type="scientific">Arthrobacter woluwensis</name>
    <dbReference type="NCBI Taxonomy" id="156980"/>
    <lineage>
        <taxon>Bacteria</taxon>
        <taxon>Bacillati</taxon>
        <taxon>Actinomycetota</taxon>
        <taxon>Actinomycetes</taxon>
        <taxon>Micrococcales</taxon>
        <taxon>Micrococcaceae</taxon>
        <taxon>Arthrobacter</taxon>
    </lineage>
</organism>
<keyword evidence="4" id="KW-0904">Protein phosphatase</keyword>
<feature type="active site" evidence="5">
    <location>
        <position position="18"/>
    </location>
</feature>
<feature type="active site" description="Nucleophile" evidence="5">
    <location>
        <position position="12"/>
    </location>
</feature>
<evidence type="ECO:0000256" key="5">
    <source>
        <dbReference type="PIRSR" id="PIRSR617867-1"/>
    </source>
</evidence>
<feature type="domain" description="Phosphotyrosine protein phosphatase I" evidence="6">
    <location>
        <begin position="6"/>
        <end position="168"/>
    </location>
</feature>
<evidence type="ECO:0000256" key="4">
    <source>
        <dbReference type="ARBA" id="ARBA00022912"/>
    </source>
</evidence>
<dbReference type="Gene3D" id="3.40.50.2300">
    <property type="match status" value="1"/>
</dbReference>
<dbReference type="InterPro" id="IPR023485">
    <property type="entry name" value="Ptyr_pPase"/>
</dbReference>
<dbReference type="SMART" id="SM00226">
    <property type="entry name" value="LMWPc"/>
    <property type="match status" value="1"/>
</dbReference>
<dbReference type="GO" id="GO:0004725">
    <property type="term" value="F:protein tyrosine phosphatase activity"/>
    <property type="evidence" value="ECO:0007669"/>
    <property type="project" value="UniProtKB-EC"/>
</dbReference>
<feature type="active site" description="Proton donor" evidence="5">
    <location>
        <position position="142"/>
    </location>
</feature>
<evidence type="ECO:0000313" key="7">
    <source>
        <dbReference type="EMBL" id="SEB59783.1"/>
    </source>
</evidence>
<dbReference type="SUPFAM" id="SSF52788">
    <property type="entry name" value="Phosphotyrosine protein phosphatases I"/>
    <property type="match status" value="1"/>
</dbReference>
<evidence type="ECO:0000256" key="2">
    <source>
        <dbReference type="ARBA" id="ARBA00013064"/>
    </source>
</evidence>
<dbReference type="PRINTS" id="PR00719">
    <property type="entry name" value="LMWPTPASE"/>
</dbReference>
<evidence type="ECO:0000259" key="6">
    <source>
        <dbReference type="SMART" id="SM00226"/>
    </source>
</evidence>
<keyword evidence="8" id="KW-1185">Reference proteome</keyword>
<sequence length="180" mass="20228">MAEKPFRVITVCTGNICRSPMAEYQLRRALAEAAQQHPEDGFLAAVVVDSAGMSDEEVGRSMDRRAATQLRALGIDPAGHVAREWDDAWFRERDLILAMDENHFRALQRWAPDERSRDKVRMFRSFDPALAGKSTAELGIYDPWYGDQRDFVECADMISGSLEPLVEYIRAAAAHGAQPE</sequence>
<gene>
    <name evidence="7" type="ORF">SAMN04489745_0720</name>
</gene>
<dbReference type="AlphaFoldDB" id="A0A1H4KN23"/>
<keyword evidence="3" id="KW-0378">Hydrolase</keyword>
<dbReference type="Proteomes" id="UP000182652">
    <property type="component" value="Unassembled WGS sequence"/>
</dbReference>